<evidence type="ECO:0000313" key="3">
    <source>
        <dbReference type="Proteomes" id="UP000693970"/>
    </source>
</evidence>
<dbReference type="OrthoDB" id="10687188at2759"/>
<feature type="compositionally biased region" description="Low complexity" evidence="1">
    <location>
        <begin position="359"/>
        <end position="370"/>
    </location>
</feature>
<proteinExistence type="predicted"/>
<dbReference type="AlphaFoldDB" id="A0A9K3PUD0"/>
<gene>
    <name evidence="2" type="ORF">IV203_035169</name>
</gene>
<keyword evidence="3" id="KW-1185">Reference proteome</keyword>
<feature type="compositionally biased region" description="Gly residues" evidence="1">
    <location>
        <begin position="461"/>
        <end position="472"/>
    </location>
</feature>
<feature type="compositionally biased region" description="Basic and acidic residues" evidence="1">
    <location>
        <begin position="187"/>
        <end position="201"/>
    </location>
</feature>
<feature type="compositionally biased region" description="Basic residues" evidence="1">
    <location>
        <begin position="378"/>
        <end position="388"/>
    </location>
</feature>
<evidence type="ECO:0000313" key="2">
    <source>
        <dbReference type="EMBL" id="KAG7360070.1"/>
    </source>
</evidence>
<feature type="compositionally biased region" description="Gly residues" evidence="1">
    <location>
        <begin position="54"/>
        <end position="64"/>
    </location>
</feature>
<accession>A0A9K3PUD0</accession>
<evidence type="ECO:0000256" key="1">
    <source>
        <dbReference type="SAM" id="MobiDB-lite"/>
    </source>
</evidence>
<protein>
    <submittedName>
        <fullName evidence="2">Uncharacterized protein</fullName>
    </submittedName>
</protein>
<feature type="compositionally biased region" description="Basic and acidic residues" evidence="1">
    <location>
        <begin position="328"/>
        <end position="343"/>
    </location>
</feature>
<name>A0A9K3PUD0_9STRA</name>
<organism evidence="2 3">
    <name type="scientific">Nitzschia inconspicua</name>
    <dbReference type="NCBI Taxonomy" id="303405"/>
    <lineage>
        <taxon>Eukaryota</taxon>
        <taxon>Sar</taxon>
        <taxon>Stramenopiles</taxon>
        <taxon>Ochrophyta</taxon>
        <taxon>Bacillariophyta</taxon>
        <taxon>Bacillariophyceae</taxon>
        <taxon>Bacillariophycidae</taxon>
        <taxon>Bacillariales</taxon>
        <taxon>Bacillariaceae</taxon>
        <taxon>Nitzschia</taxon>
    </lineage>
</organism>
<feature type="compositionally biased region" description="Polar residues" evidence="1">
    <location>
        <begin position="299"/>
        <end position="311"/>
    </location>
</feature>
<feature type="compositionally biased region" description="Basic and acidic residues" evidence="1">
    <location>
        <begin position="129"/>
        <end position="154"/>
    </location>
</feature>
<dbReference type="EMBL" id="JAGRRH010000013">
    <property type="protein sequence ID" value="KAG7360070.1"/>
    <property type="molecule type" value="Genomic_DNA"/>
</dbReference>
<reference evidence="2" key="2">
    <citation type="submission" date="2021-04" db="EMBL/GenBank/DDBJ databases">
        <authorList>
            <person name="Podell S."/>
        </authorList>
    </citation>
    <scope>NUCLEOTIDE SEQUENCE</scope>
    <source>
        <strain evidence="2">Hildebrandi</strain>
    </source>
</reference>
<feature type="compositionally biased region" description="Gly residues" evidence="1">
    <location>
        <begin position="77"/>
        <end position="91"/>
    </location>
</feature>
<dbReference type="Proteomes" id="UP000693970">
    <property type="component" value="Unassembled WGS sequence"/>
</dbReference>
<feature type="compositionally biased region" description="Polar residues" evidence="1">
    <location>
        <begin position="484"/>
        <end position="494"/>
    </location>
</feature>
<comment type="caution">
    <text evidence="2">The sequence shown here is derived from an EMBL/GenBank/DDBJ whole genome shotgun (WGS) entry which is preliminary data.</text>
</comment>
<feature type="compositionally biased region" description="Pro residues" evidence="1">
    <location>
        <begin position="34"/>
        <end position="43"/>
    </location>
</feature>
<reference evidence="2" key="1">
    <citation type="journal article" date="2021" name="Sci. Rep.">
        <title>Diploid genomic architecture of Nitzschia inconspicua, an elite biomass production diatom.</title>
        <authorList>
            <person name="Oliver A."/>
            <person name="Podell S."/>
            <person name="Pinowska A."/>
            <person name="Traller J.C."/>
            <person name="Smith S.R."/>
            <person name="McClure R."/>
            <person name="Beliaev A."/>
            <person name="Bohutskyi P."/>
            <person name="Hill E.A."/>
            <person name="Rabines A."/>
            <person name="Zheng H."/>
            <person name="Allen L.Z."/>
            <person name="Kuo A."/>
            <person name="Grigoriev I.V."/>
            <person name="Allen A.E."/>
            <person name="Hazlebeck D."/>
            <person name="Allen E.E."/>
        </authorList>
    </citation>
    <scope>NUCLEOTIDE SEQUENCE</scope>
    <source>
        <strain evidence="2">Hildebrandi</strain>
    </source>
</reference>
<feature type="compositionally biased region" description="Basic residues" evidence="1">
    <location>
        <begin position="412"/>
        <end position="425"/>
    </location>
</feature>
<feature type="region of interest" description="Disordered" evidence="1">
    <location>
        <begin position="1"/>
        <end position="505"/>
    </location>
</feature>
<sequence>MSTMRWADSDSDSEEEYIPPSSSPPPPEPEEEPFQPPPPPPPQFQHHSHPRDQYGGGRGSGGRGYHQSPKFERGRGGRVGGRDGGGGGGKGKNTHQQPRDWREMAKASSRFATSQAPVDGSSWMAQRRAKMEQEALQHKEEQEKRLQQEQAEKHERRKSQLGALKAALKEIKESEPPPQTSPGNSLRDSRKAATKDTKEASPRQILTRKKPTDEQGNHEAGGSSVAESEKPLSWRKHKKQPTHTSSIDNPPKYSYTIGQSPVTQPHPKAQLQPDGAIKCVPPSSLSSVDKKNANRADGQAQNPKTDAQNGNGPDVSQMGSKKGKKHNEKSEDKSHIIEFDTKHHPPLNNKRGSTTDELSTTSRSSRQSGRGRSGRRDGGRHHGQKHSSGRGGADDTSVSSQGNSSRGGGRGRGGRGRGRGGGRGRGRGDNPPPSKDLPNSNDSNRDSTAGRGSRGERDGAGGRGCGGAGNAGKGRTSVGRHNPKFQQKQGSTSPKPKYSYEIGAD</sequence>